<name>A0A9P6AG57_9AGAM</name>
<gene>
    <name evidence="1" type="ORF">BS47DRAFT_1400677</name>
</gene>
<dbReference type="AlphaFoldDB" id="A0A9P6AG57"/>
<accession>A0A9P6AG57</accession>
<dbReference type="Proteomes" id="UP000886523">
    <property type="component" value="Unassembled WGS sequence"/>
</dbReference>
<reference evidence="1" key="1">
    <citation type="journal article" date="2020" name="Nat. Commun.">
        <title>Large-scale genome sequencing of mycorrhizal fungi provides insights into the early evolution of symbiotic traits.</title>
        <authorList>
            <person name="Miyauchi S."/>
            <person name="Kiss E."/>
            <person name="Kuo A."/>
            <person name="Drula E."/>
            <person name="Kohler A."/>
            <person name="Sanchez-Garcia M."/>
            <person name="Morin E."/>
            <person name="Andreopoulos B."/>
            <person name="Barry K.W."/>
            <person name="Bonito G."/>
            <person name="Buee M."/>
            <person name="Carver A."/>
            <person name="Chen C."/>
            <person name="Cichocki N."/>
            <person name="Clum A."/>
            <person name="Culley D."/>
            <person name="Crous P.W."/>
            <person name="Fauchery L."/>
            <person name="Girlanda M."/>
            <person name="Hayes R.D."/>
            <person name="Keri Z."/>
            <person name="LaButti K."/>
            <person name="Lipzen A."/>
            <person name="Lombard V."/>
            <person name="Magnuson J."/>
            <person name="Maillard F."/>
            <person name="Murat C."/>
            <person name="Nolan M."/>
            <person name="Ohm R.A."/>
            <person name="Pangilinan J."/>
            <person name="Pereira M.F."/>
            <person name="Perotto S."/>
            <person name="Peter M."/>
            <person name="Pfister S."/>
            <person name="Riley R."/>
            <person name="Sitrit Y."/>
            <person name="Stielow J.B."/>
            <person name="Szollosi G."/>
            <person name="Zifcakova L."/>
            <person name="Stursova M."/>
            <person name="Spatafora J.W."/>
            <person name="Tedersoo L."/>
            <person name="Vaario L.M."/>
            <person name="Yamada A."/>
            <person name="Yan M."/>
            <person name="Wang P."/>
            <person name="Xu J."/>
            <person name="Bruns T."/>
            <person name="Baldrian P."/>
            <person name="Vilgalys R."/>
            <person name="Dunand C."/>
            <person name="Henrissat B."/>
            <person name="Grigoriev I.V."/>
            <person name="Hibbett D."/>
            <person name="Nagy L.G."/>
            <person name="Martin F.M."/>
        </authorList>
    </citation>
    <scope>NUCLEOTIDE SEQUENCE</scope>
    <source>
        <strain evidence="1">UP504</strain>
    </source>
</reference>
<sequence length="208" mass="22429">MKWSLNPGKTAKGLSLAILQPLHHLLDAIPILGAKASIGILLDVVEGIDKISRNSSTLLELENHIRFLTNLLEPLTKMDRSNISSGLKDDVRKLSKDLEHIASSVQSKSSAGGAALDRFHVSQTLRQEQELLLKKRSAAVMSLPHANSAAYNSGCEDAPSSCFEGTRVSILTEIMSWLESVESGMPPVYWLIGLAGISKSTIAKTAAE</sequence>
<dbReference type="EMBL" id="MU129171">
    <property type="protein sequence ID" value="KAF9505144.1"/>
    <property type="molecule type" value="Genomic_DNA"/>
</dbReference>
<dbReference type="OrthoDB" id="3269932at2759"/>
<evidence type="ECO:0000313" key="2">
    <source>
        <dbReference type="Proteomes" id="UP000886523"/>
    </source>
</evidence>
<comment type="caution">
    <text evidence="1">The sequence shown here is derived from an EMBL/GenBank/DDBJ whole genome shotgun (WGS) entry which is preliminary data.</text>
</comment>
<protein>
    <submittedName>
        <fullName evidence="1">Uncharacterized protein</fullName>
    </submittedName>
</protein>
<proteinExistence type="predicted"/>
<evidence type="ECO:0000313" key="1">
    <source>
        <dbReference type="EMBL" id="KAF9505144.1"/>
    </source>
</evidence>
<keyword evidence="2" id="KW-1185">Reference proteome</keyword>
<organism evidence="1 2">
    <name type="scientific">Hydnum rufescens UP504</name>
    <dbReference type="NCBI Taxonomy" id="1448309"/>
    <lineage>
        <taxon>Eukaryota</taxon>
        <taxon>Fungi</taxon>
        <taxon>Dikarya</taxon>
        <taxon>Basidiomycota</taxon>
        <taxon>Agaricomycotina</taxon>
        <taxon>Agaricomycetes</taxon>
        <taxon>Cantharellales</taxon>
        <taxon>Hydnaceae</taxon>
        <taxon>Hydnum</taxon>
    </lineage>
</organism>